<dbReference type="PANTHER" id="PTHR11985:SF31">
    <property type="entry name" value="GLYCEROL-3-PHOSPHATE DEHYDROGENASE 2"/>
    <property type="match status" value="1"/>
</dbReference>
<evidence type="ECO:0000259" key="8">
    <source>
        <dbReference type="Pfam" id="PF01266"/>
    </source>
</evidence>
<dbReference type="RefSeq" id="WP_271223011.1">
    <property type="nucleotide sequence ID" value="NZ_BAAAVD010000031.1"/>
</dbReference>
<feature type="domain" description="FAD dependent oxidoreductase" evidence="8">
    <location>
        <begin position="61"/>
        <end position="411"/>
    </location>
</feature>
<evidence type="ECO:0000313" key="11">
    <source>
        <dbReference type="Proteomes" id="UP001143474"/>
    </source>
</evidence>
<dbReference type="EC" id="1.1.5.3" evidence="6"/>
<proteinExistence type="inferred from homology"/>
<evidence type="ECO:0000256" key="4">
    <source>
        <dbReference type="ARBA" id="ARBA00022827"/>
    </source>
</evidence>
<feature type="region of interest" description="Disordered" evidence="7">
    <location>
        <begin position="1"/>
        <end position="30"/>
    </location>
</feature>
<sequence length="603" mass="63529">MTSAHGGASGETHSEAHDGPRARTPDGLEPFAAGLPFGAGSVLDPLRRDDDLAELTRDLLDVLVVGGGATGAGAALDAASRGLTTALLEGGDLASGTSSNSSRLLHGGVRYLEQLEFGLVREALHERGLLQDLAPHLVRRMSFLYPLTHRVWERGYVGAGLTLYDALAGIGDRHGFRRHRHLTRRALLRQAPQLRPDVAVGALSYDDGHVDDARLVLALARTAAREGATVLSRVRVTGLATRSGHTVATCVDALSGEQFTVRARRVVLATGPWSGLTQKMLGTDPVRVRASKGVHLVLPRERLPMDSALIARTPSSVLFVIPTGDVVLLGTTDTPWENGPGPVLPTGADVRYLLDQANQWLREPLTPDDVLGVYAGLRPLVDQPDRQKTQAISREHVVREVAPGCVVVAGGKLTTYRVMARDAVDAAVAGLPASRASATEHLGLVGASGFAQAWARRDSAAVAAGIPVASVERLAHRYGADYPLLLSMGRRDPSLLDPVPGAPSLLAAEVVYAGRHEAAMTVDDVLRRRSRAGLETADGGAAAAPHVARLLAGALGRAESWAAEQAESYARAAEVTRSALATSDDAELVPLLADLADRWSGAA</sequence>
<reference evidence="10" key="1">
    <citation type="journal article" date="2014" name="Int. J. Syst. Evol. Microbiol.">
        <title>Complete genome sequence of Corynebacterium casei LMG S-19264T (=DSM 44701T), isolated from a smear-ripened cheese.</title>
        <authorList>
            <consortium name="US DOE Joint Genome Institute (JGI-PGF)"/>
            <person name="Walter F."/>
            <person name="Albersmeier A."/>
            <person name="Kalinowski J."/>
            <person name="Ruckert C."/>
        </authorList>
    </citation>
    <scope>NUCLEOTIDE SEQUENCE</scope>
    <source>
        <strain evidence="10">VKM Ac-2007</strain>
    </source>
</reference>
<dbReference type="Gene3D" id="3.50.50.60">
    <property type="entry name" value="FAD/NAD(P)-binding domain"/>
    <property type="match status" value="1"/>
</dbReference>
<organism evidence="10 11">
    <name type="scientific">Streptosporangium carneum</name>
    <dbReference type="NCBI Taxonomy" id="47481"/>
    <lineage>
        <taxon>Bacteria</taxon>
        <taxon>Bacillati</taxon>
        <taxon>Actinomycetota</taxon>
        <taxon>Actinomycetes</taxon>
        <taxon>Streptosporangiales</taxon>
        <taxon>Streptosporangiaceae</taxon>
        <taxon>Streptosporangium</taxon>
    </lineage>
</organism>
<dbReference type="InterPro" id="IPR006076">
    <property type="entry name" value="FAD-dep_OxRdtase"/>
</dbReference>
<keyword evidence="11" id="KW-1185">Reference proteome</keyword>
<dbReference type="Proteomes" id="UP001143474">
    <property type="component" value="Unassembled WGS sequence"/>
</dbReference>
<feature type="compositionally biased region" description="Basic and acidic residues" evidence="7">
    <location>
        <begin position="12"/>
        <end position="26"/>
    </location>
</feature>
<dbReference type="GO" id="GO:0046168">
    <property type="term" value="P:glycerol-3-phosphate catabolic process"/>
    <property type="evidence" value="ECO:0007669"/>
    <property type="project" value="TreeGrafter"/>
</dbReference>
<dbReference type="PROSITE" id="PS00978">
    <property type="entry name" value="FAD_G3PDH_2"/>
    <property type="match status" value="1"/>
</dbReference>
<gene>
    <name evidence="10" type="primary">glpA</name>
    <name evidence="10" type="ORF">GCM10017600_81940</name>
</gene>
<evidence type="ECO:0000256" key="7">
    <source>
        <dbReference type="SAM" id="MobiDB-lite"/>
    </source>
</evidence>
<evidence type="ECO:0000256" key="3">
    <source>
        <dbReference type="ARBA" id="ARBA00022630"/>
    </source>
</evidence>
<feature type="domain" description="Alpha-glycerophosphate oxidase C-terminal" evidence="9">
    <location>
        <begin position="437"/>
        <end position="558"/>
    </location>
</feature>
<dbReference type="GO" id="GO:0004368">
    <property type="term" value="F:glycerol-3-phosphate dehydrogenase (quinone) activity"/>
    <property type="evidence" value="ECO:0007669"/>
    <property type="project" value="UniProtKB-EC"/>
</dbReference>
<dbReference type="Pfam" id="PF16901">
    <property type="entry name" value="DAO_C"/>
    <property type="match status" value="1"/>
</dbReference>
<dbReference type="Pfam" id="PF01266">
    <property type="entry name" value="DAO"/>
    <property type="match status" value="1"/>
</dbReference>
<name>A0A9W6IAH1_9ACTN</name>
<dbReference type="AlphaFoldDB" id="A0A9W6IAH1"/>
<evidence type="ECO:0000256" key="5">
    <source>
        <dbReference type="ARBA" id="ARBA00023002"/>
    </source>
</evidence>
<dbReference type="InterPro" id="IPR031656">
    <property type="entry name" value="DAO_C"/>
</dbReference>
<dbReference type="PANTHER" id="PTHR11985">
    <property type="entry name" value="GLYCEROL-3-PHOSPHATE DEHYDROGENASE"/>
    <property type="match status" value="1"/>
</dbReference>
<evidence type="ECO:0000256" key="2">
    <source>
        <dbReference type="ARBA" id="ARBA00007330"/>
    </source>
</evidence>
<protein>
    <recommendedName>
        <fullName evidence="6">Glycerol-3-phosphate dehydrogenase</fullName>
        <ecNumber evidence="6">1.1.5.3</ecNumber>
    </recommendedName>
</protein>
<comment type="caution">
    <text evidence="10">The sequence shown here is derived from an EMBL/GenBank/DDBJ whole genome shotgun (WGS) entry which is preliminary data.</text>
</comment>
<dbReference type="GO" id="GO:0009331">
    <property type="term" value="C:glycerol-3-phosphate dehydrogenase (FAD) complex"/>
    <property type="evidence" value="ECO:0007669"/>
    <property type="project" value="UniProtKB-UniRule"/>
</dbReference>
<dbReference type="InterPro" id="IPR036188">
    <property type="entry name" value="FAD/NAD-bd_sf"/>
</dbReference>
<comment type="cofactor">
    <cofactor evidence="1 6">
        <name>FAD</name>
        <dbReference type="ChEBI" id="CHEBI:57692"/>
    </cofactor>
</comment>
<evidence type="ECO:0000256" key="6">
    <source>
        <dbReference type="RuleBase" id="RU361217"/>
    </source>
</evidence>
<comment type="catalytic activity">
    <reaction evidence="6">
        <text>a quinone + sn-glycerol 3-phosphate = dihydroxyacetone phosphate + a quinol</text>
        <dbReference type="Rhea" id="RHEA:18977"/>
        <dbReference type="ChEBI" id="CHEBI:24646"/>
        <dbReference type="ChEBI" id="CHEBI:57597"/>
        <dbReference type="ChEBI" id="CHEBI:57642"/>
        <dbReference type="ChEBI" id="CHEBI:132124"/>
        <dbReference type="EC" id="1.1.5.3"/>
    </reaction>
</comment>
<reference evidence="10" key="2">
    <citation type="submission" date="2023-01" db="EMBL/GenBank/DDBJ databases">
        <authorList>
            <person name="Sun Q."/>
            <person name="Evtushenko L."/>
        </authorList>
    </citation>
    <scope>NUCLEOTIDE SEQUENCE</scope>
    <source>
        <strain evidence="10">VKM Ac-2007</strain>
    </source>
</reference>
<keyword evidence="4" id="KW-0274">FAD</keyword>
<comment type="similarity">
    <text evidence="2 6">Belongs to the FAD-dependent glycerol-3-phosphate dehydrogenase family.</text>
</comment>
<dbReference type="Gene3D" id="1.10.8.870">
    <property type="entry name" value="Alpha-glycerophosphate oxidase, cap domain"/>
    <property type="match status" value="1"/>
</dbReference>
<dbReference type="PROSITE" id="PS00977">
    <property type="entry name" value="FAD_G3PDH_1"/>
    <property type="match status" value="1"/>
</dbReference>
<dbReference type="InterPro" id="IPR038299">
    <property type="entry name" value="DAO_C_sf"/>
</dbReference>
<evidence type="ECO:0000313" key="10">
    <source>
        <dbReference type="EMBL" id="GLK14782.1"/>
    </source>
</evidence>
<keyword evidence="3 6" id="KW-0285">Flavoprotein</keyword>
<dbReference type="SUPFAM" id="SSF51905">
    <property type="entry name" value="FAD/NAD(P)-binding domain"/>
    <property type="match status" value="1"/>
</dbReference>
<dbReference type="InterPro" id="IPR000447">
    <property type="entry name" value="G3P_DH_FAD-dep"/>
</dbReference>
<dbReference type="PRINTS" id="PR01001">
    <property type="entry name" value="FADG3PDH"/>
</dbReference>
<keyword evidence="5 6" id="KW-0560">Oxidoreductase</keyword>
<dbReference type="Gene3D" id="3.30.9.10">
    <property type="entry name" value="D-Amino Acid Oxidase, subunit A, domain 2"/>
    <property type="match status" value="1"/>
</dbReference>
<dbReference type="EMBL" id="BSEV01000036">
    <property type="protein sequence ID" value="GLK14782.1"/>
    <property type="molecule type" value="Genomic_DNA"/>
</dbReference>
<evidence type="ECO:0000259" key="9">
    <source>
        <dbReference type="Pfam" id="PF16901"/>
    </source>
</evidence>
<accession>A0A9W6IAH1</accession>
<evidence type="ECO:0000256" key="1">
    <source>
        <dbReference type="ARBA" id="ARBA00001974"/>
    </source>
</evidence>